<proteinExistence type="predicted"/>
<evidence type="ECO:0000313" key="2">
    <source>
        <dbReference type="Proteomes" id="UP000252086"/>
    </source>
</evidence>
<accession>A0A366CX98</accession>
<comment type="caution">
    <text evidence="1">The sequence shown here is derived from an EMBL/GenBank/DDBJ whole genome shotgun (WGS) entry which is preliminary data.</text>
</comment>
<name>A0A366CX98_9GAMM</name>
<evidence type="ECO:0000313" key="1">
    <source>
        <dbReference type="EMBL" id="RBO82235.1"/>
    </source>
</evidence>
<dbReference type="Proteomes" id="UP000252086">
    <property type="component" value="Unassembled WGS sequence"/>
</dbReference>
<dbReference type="AlphaFoldDB" id="A0A366CX98"/>
<keyword evidence="2" id="KW-1185">Reference proteome</keyword>
<sequence length="124" mass="13935">MLYAKLNEDGDIIDVATSQSEEYGLLVAPNEPSVAKILEKKFTANDNENTQEMLTNSDSDMMRVLEDLIDLLSEKRIIQFTELPTAAQKKLLSRKWVRGVHNSQDEDLISDSDSLTDPDGDSFI</sequence>
<dbReference type="EMBL" id="QNRF01000006">
    <property type="protein sequence ID" value="RBO82235.1"/>
    <property type="molecule type" value="Genomic_DNA"/>
</dbReference>
<protein>
    <submittedName>
        <fullName evidence="1">Uncharacterized protein</fullName>
    </submittedName>
</protein>
<dbReference type="RefSeq" id="WP_113874916.1">
    <property type="nucleotide sequence ID" value="NZ_QNRF01000006.1"/>
</dbReference>
<dbReference type="OrthoDB" id="8527830at2"/>
<reference evidence="1 2" key="1">
    <citation type="submission" date="2018-06" db="EMBL/GenBank/DDBJ databases">
        <title>Genomic Encyclopedia of Type Strains, Phase III (KMG-III): the genomes of soil and plant-associated and newly described type strains.</title>
        <authorList>
            <person name="Whitman W."/>
        </authorList>
    </citation>
    <scope>NUCLEOTIDE SEQUENCE [LARGE SCALE GENOMIC DNA]</scope>
    <source>
        <strain evidence="1 2">CECT 7732</strain>
    </source>
</reference>
<organism evidence="1 2">
    <name type="scientific">Marinomonas aquiplantarum</name>
    <dbReference type="NCBI Taxonomy" id="491951"/>
    <lineage>
        <taxon>Bacteria</taxon>
        <taxon>Pseudomonadati</taxon>
        <taxon>Pseudomonadota</taxon>
        <taxon>Gammaproteobacteria</taxon>
        <taxon>Oceanospirillales</taxon>
        <taxon>Oceanospirillaceae</taxon>
        <taxon>Marinomonas</taxon>
    </lineage>
</organism>
<gene>
    <name evidence="1" type="ORF">DFP76_10663</name>
</gene>